<proteinExistence type="predicted"/>
<dbReference type="PANTHER" id="PTHR38011:SF7">
    <property type="entry name" value="2,5-DIAMINO-6-RIBOSYLAMINO-4(3H)-PYRIMIDINONE 5'-PHOSPHATE REDUCTASE"/>
    <property type="match status" value="1"/>
</dbReference>
<comment type="caution">
    <text evidence="5">The sequence shown here is derived from an EMBL/GenBank/DDBJ whole genome shotgun (WGS) entry which is preliminary data.</text>
</comment>
<dbReference type="InterPro" id="IPR050765">
    <property type="entry name" value="Riboflavin_Biosynth_HTPR"/>
</dbReference>
<feature type="domain" description="Bacterial bifunctional deaminase-reductase C-terminal" evidence="4">
    <location>
        <begin position="73"/>
        <end position="247"/>
    </location>
</feature>
<sequence>MAGRPLHATEAWHLIRQLARSDMIGPYPADSPDGAALTLLGDGSWHLHRDPADAVVADLLACFLPLCHPALAPLVYAQVGQSLDGRIATVTGASHYINGCDGLDHLHRLRAIADVVVVGAGTADSDNPQLTVRRVDGDNPDRAIIDPRRRVSPDQVVFDQSAAPTFRLVHDAPCRADEIQVTCESATVTPADIIRCLQARGYRRIFIEGGGQTVSRFLHAGCLDHLHLIVAPMIIGSGIPALQLPEIDELDGALRPETVPFRLGSDYLFDMRFRPPPA</sequence>
<accession>A0ABY1ZGR4</accession>
<dbReference type="Gene3D" id="3.40.430.10">
    <property type="entry name" value="Dihydrofolate Reductase, subunit A"/>
    <property type="match status" value="1"/>
</dbReference>
<evidence type="ECO:0000313" key="5">
    <source>
        <dbReference type="EMBL" id="TBW51553.1"/>
    </source>
</evidence>
<dbReference type="EMBL" id="SJDL01000030">
    <property type="protein sequence ID" value="TBW51553.1"/>
    <property type="molecule type" value="Genomic_DNA"/>
</dbReference>
<dbReference type="RefSeq" id="WP_131483059.1">
    <property type="nucleotide sequence ID" value="NZ_SJDL01000030.1"/>
</dbReference>
<dbReference type="InterPro" id="IPR002734">
    <property type="entry name" value="RibDG_C"/>
</dbReference>
<comment type="pathway">
    <text evidence="1">Cofactor biosynthesis; riboflavin biosynthesis.</text>
</comment>
<dbReference type="Pfam" id="PF01872">
    <property type="entry name" value="RibD_C"/>
    <property type="match status" value="1"/>
</dbReference>
<dbReference type="InterPro" id="IPR024072">
    <property type="entry name" value="DHFR-like_dom_sf"/>
</dbReference>
<evidence type="ECO:0000256" key="1">
    <source>
        <dbReference type="ARBA" id="ARBA00005104"/>
    </source>
</evidence>
<evidence type="ECO:0000256" key="3">
    <source>
        <dbReference type="ARBA" id="ARBA00023002"/>
    </source>
</evidence>
<evidence type="ECO:0000259" key="4">
    <source>
        <dbReference type="Pfam" id="PF01872"/>
    </source>
</evidence>
<gene>
    <name evidence="5" type="ORF">EZI54_16905</name>
</gene>
<keyword evidence="2" id="KW-0521">NADP</keyword>
<reference evidence="5 6" key="1">
    <citation type="submission" date="2019-02" db="EMBL/GenBank/DDBJ databases">
        <title>Marinobacter halodurans sp. nov., a marine bacterium isolated from sea tidal flat.</title>
        <authorList>
            <person name="Yoo Y."/>
            <person name="Lee D.W."/>
            <person name="Kim B.S."/>
            <person name="Kim J.-J."/>
        </authorList>
    </citation>
    <scope>NUCLEOTIDE SEQUENCE [LARGE SCALE GENOMIC DNA]</scope>
    <source>
        <strain evidence="5 6">YJ-S3-2</strain>
    </source>
</reference>
<dbReference type="Proteomes" id="UP000313645">
    <property type="component" value="Unassembled WGS sequence"/>
</dbReference>
<protein>
    <submittedName>
        <fullName evidence="5">RibD family protein</fullName>
    </submittedName>
</protein>
<organism evidence="5 6">
    <name type="scientific">Marinobacter halodurans</name>
    <dbReference type="NCBI Taxonomy" id="2528979"/>
    <lineage>
        <taxon>Bacteria</taxon>
        <taxon>Pseudomonadati</taxon>
        <taxon>Pseudomonadota</taxon>
        <taxon>Gammaproteobacteria</taxon>
        <taxon>Pseudomonadales</taxon>
        <taxon>Marinobacteraceae</taxon>
        <taxon>Marinobacter</taxon>
    </lineage>
</organism>
<keyword evidence="3" id="KW-0560">Oxidoreductase</keyword>
<dbReference type="PANTHER" id="PTHR38011">
    <property type="entry name" value="DIHYDROFOLATE REDUCTASE FAMILY PROTEIN (AFU_ORTHOLOGUE AFUA_8G06820)"/>
    <property type="match status" value="1"/>
</dbReference>
<evidence type="ECO:0000256" key="2">
    <source>
        <dbReference type="ARBA" id="ARBA00022857"/>
    </source>
</evidence>
<dbReference type="SUPFAM" id="SSF53597">
    <property type="entry name" value="Dihydrofolate reductase-like"/>
    <property type="match status" value="1"/>
</dbReference>
<keyword evidence="6" id="KW-1185">Reference proteome</keyword>
<name>A0ABY1ZGR4_9GAMM</name>
<evidence type="ECO:0000313" key="6">
    <source>
        <dbReference type="Proteomes" id="UP000313645"/>
    </source>
</evidence>